<organism evidence="2 3">
    <name type="scientific">Podospora pseudocomata</name>
    <dbReference type="NCBI Taxonomy" id="2093779"/>
    <lineage>
        <taxon>Eukaryota</taxon>
        <taxon>Fungi</taxon>
        <taxon>Dikarya</taxon>
        <taxon>Ascomycota</taxon>
        <taxon>Pezizomycotina</taxon>
        <taxon>Sordariomycetes</taxon>
        <taxon>Sordariomycetidae</taxon>
        <taxon>Sordariales</taxon>
        <taxon>Podosporaceae</taxon>
        <taxon>Podospora</taxon>
    </lineage>
</organism>
<proteinExistence type="predicted"/>
<dbReference type="EMBL" id="JAFFHA010000004">
    <property type="protein sequence ID" value="KAK4657039.1"/>
    <property type="molecule type" value="Genomic_DNA"/>
</dbReference>
<gene>
    <name evidence="2" type="ORF">QC762_0041790</name>
</gene>
<reference evidence="2 3" key="1">
    <citation type="journal article" date="2023" name="bioRxiv">
        <title>High-quality genome assemblies of four members of thePodospora anserinaspecies complex.</title>
        <authorList>
            <person name="Ament-Velasquez S.L."/>
            <person name="Vogan A.A."/>
            <person name="Wallerman O."/>
            <person name="Hartmann F."/>
            <person name="Gautier V."/>
            <person name="Silar P."/>
            <person name="Giraud T."/>
            <person name="Johannesson H."/>
        </authorList>
    </citation>
    <scope>NUCLEOTIDE SEQUENCE [LARGE SCALE GENOMIC DNA]</scope>
    <source>
        <strain evidence="2 3">CBS 415.72m</strain>
    </source>
</reference>
<dbReference type="InterPro" id="IPR010730">
    <property type="entry name" value="HET"/>
</dbReference>
<sequence length="708" mass="77820">MSSCRVPKSWLEITVPCRHVEGKLAEPHHNQRCCIQTPTSTIVVTFCGDILLILLCGVAPQASAIPVVVYHHLQSHPYAQQPPVNNSATATEPIKTWSNLQVSLILDELIKASHPTIKLKKGRVHQVLLSSDKYHSVEHTRRGLYVITVLVTNSNARAFLHAWADPSSDAALSGDIAGHALHPAPNSPGAFRQIQTWLETCLRSHTECNSVPLADADTSSTTRFPTRLLDVETNNTPFVRVTDRQNALGRYAALSYCWGPAATQLRTLKSNLAEHTTTGINISAMPATLRDAVIATRNLGLRYLWIDALCIIQDDSPDWLREAPQMGLIYQNAHLTIAATGSSSSTGGLFHPRDTTTNQSVIELSYLPPGRTKPRTFFVGPHTPFFDKVVTASVWNSRGWVLQERNLSRRIVLFFVGQLFFECIRHSVAEDGLVLLAHQEKRLGSSASVSHGPAWAWCAIVQNYSACDLTYGEDKLFAVEGMIANVKARDLRNSISFCAGVAVGGPGSDMLAVNMMWRADGNRAMEEVKLGEKTKWTRRAPSWSWASLEGPVAWEPFVPEGRVECCVEIEGGVPSGVMPDDQMVREARLLLRGLTVEVVRSSGERLGDVGCDIHAYVIDFEEHSACYALLGGDVEEVLGWGVFDRGDRVAGPFMAVVVSRNVDEEDEQKQSLNVLLVKQNSAELGDLYVRVGMGELTKFVIVSLKRGS</sequence>
<name>A0ABR0GN70_9PEZI</name>
<dbReference type="RefSeq" id="XP_062746013.1">
    <property type="nucleotide sequence ID" value="XM_062883377.1"/>
</dbReference>
<comment type="caution">
    <text evidence="2">The sequence shown here is derived from an EMBL/GenBank/DDBJ whole genome shotgun (WGS) entry which is preliminary data.</text>
</comment>
<feature type="domain" description="Heterokaryon incompatibility" evidence="1">
    <location>
        <begin position="251"/>
        <end position="404"/>
    </location>
</feature>
<dbReference type="Pfam" id="PF06985">
    <property type="entry name" value="HET"/>
    <property type="match status" value="1"/>
</dbReference>
<evidence type="ECO:0000313" key="2">
    <source>
        <dbReference type="EMBL" id="KAK4657039.1"/>
    </source>
</evidence>
<evidence type="ECO:0000259" key="1">
    <source>
        <dbReference type="Pfam" id="PF06985"/>
    </source>
</evidence>
<keyword evidence="3" id="KW-1185">Reference proteome</keyword>
<protein>
    <recommendedName>
        <fullName evidence="1">Heterokaryon incompatibility domain-containing protein</fullName>
    </recommendedName>
</protein>
<dbReference type="PANTHER" id="PTHR33112">
    <property type="entry name" value="DOMAIN PROTEIN, PUTATIVE-RELATED"/>
    <property type="match status" value="1"/>
</dbReference>
<evidence type="ECO:0000313" key="3">
    <source>
        <dbReference type="Proteomes" id="UP001323405"/>
    </source>
</evidence>
<dbReference type="GeneID" id="87902961"/>
<dbReference type="PANTHER" id="PTHR33112:SF16">
    <property type="entry name" value="HETEROKARYON INCOMPATIBILITY DOMAIN-CONTAINING PROTEIN"/>
    <property type="match status" value="1"/>
</dbReference>
<dbReference type="Proteomes" id="UP001323405">
    <property type="component" value="Unassembled WGS sequence"/>
</dbReference>
<accession>A0ABR0GN70</accession>